<evidence type="ECO:0000313" key="6">
    <source>
        <dbReference type="Proteomes" id="UP000470771"/>
    </source>
</evidence>
<dbReference type="Pfam" id="PF08545">
    <property type="entry name" value="ACP_syn_III"/>
    <property type="match status" value="1"/>
</dbReference>
<evidence type="ECO:0000313" key="5">
    <source>
        <dbReference type="EMBL" id="NBG64603.1"/>
    </source>
</evidence>
<dbReference type="EMBL" id="WWNE01000003">
    <property type="protein sequence ID" value="NBG64603.1"/>
    <property type="molecule type" value="Genomic_DNA"/>
</dbReference>
<dbReference type="GO" id="GO:0044550">
    <property type="term" value="P:secondary metabolite biosynthetic process"/>
    <property type="evidence" value="ECO:0007669"/>
    <property type="project" value="TreeGrafter"/>
</dbReference>
<sequence>MAIFNIPNIRINGISSVVPQKKVANRDYDYVTETERNFLIKTTGIEEKRHAEKGITTTDLGEKAAKILLEKLNWEREDIDILVLVTQSRDYYLPSSAIILQDRLGLPSSCMAFDIGLGCSGYVYGLSVISQFLQNGQLKKGLLICGDVSTISTNYEDKSTYPLFGDAATATAVSFEEGADGIPFNLENDGKGFDAIIIRDGGAKNQLNDETTLVKNYGPGINHTAKDLELNGLDVFSFSVKEPPKNILQLIESSNYTKDEIDYFIFHQANKLIIETIRKKLKIGPEKVPFSLTKYGNTSSASIPLTICDQLSVDSKDKKMLFCGFGVGLSWGSCIINTKDIVCLTPIEF</sequence>
<dbReference type="Pfam" id="PF08541">
    <property type="entry name" value="ACP_syn_III_C"/>
    <property type="match status" value="1"/>
</dbReference>
<dbReference type="AlphaFoldDB" id="A0A6N9NFE9"/>
<evidence type="ECO:0000256" key="1">
    <source>
        <dbReference type="ARBA" id="ARBA00022679"/>
    </source>
</evidence>
<feature type="domain" description="Beta-ketoacyl-[acyl-carrier-protein] synthase III C-terminal" evidence="3">
    <location>
        <begin position="252"/>
        <end position="337"/>
    </location>
</feature>
<dbReference type="InterPro" id="IPR013747">
    <property type="entry name" value="ACP_syn_III_C"/>
</dbReference>
<organism evidence="5 6">
    <name type="scientific">Acidiluteibacter ferrifornacis</name>
    <dbReference type="NCBI Taxonomy" id="2692424"/>
    <lineage>
        <taxon>Bacteria</taxon>
        <taxon>Pseudomonadati</taxon>
        <taxon>Bacteroidota</taxon>
        <taxon>Flavobacteriia</taxon>
        <taxon>Flavobacteriales</taxon>
        <taxon>Cryomorphaceae</taxon>
        <taxon>Acidiluteibacter</taxon>
    </lineage>
</organism>
<evidence type="ECO:0000259" key="4">
    <source>
        <dbReference type="Pfam" id="PF08545"/>
    </source>
</evidence>
<dbReference type="Proteomes" id="UP000470771">
    <property type="component" value="Unassembled WGS sequence"/>
</dbReference>
<name>A0A6N9NFE9_9FLAO</name>
<dbReference type="InterPro" id="IPR013751">
    <property type="entry name" value="ACP_syn_III_N"/>
</dbReference>
<dbReference type="PANTHER" id="PTHR34069">
    <property type="entry name" value="3-OXOACYL-[ACYL-CARRIER-PROTEIN] SYNTHASE 3"/>
    <property type="match status" value="1"/>
</dbReference>
<proteinExistence type="predicted"/>
<dbReference type="InterPro" id="IPR016039">
    <property type="entry name" value="Thiolase-like"/>
</dbReference>
<feature type="domain" description="Beta-ketoacyl-[acyl-carrier-protein] synthase III N-terminal" evidence="4">
    <location>
        <begin position="113"/>
        <end position="190"/>
    </location>
</feature>
<dbReference type="PANTHER" id="PTHR34069:SF2">
    <property type="entry name" value="BETA-KETOACYL-[ACYL-CARRIER-PROTEIN] SYNTHASE III"/>
    <property type="match status" value="1"/>
</dbReference>
<gene>
    <name evidence="5" type="ORF">GQN54_00645</name>
</gene>
<dbReference type="Gene3D" id="3.40.47.10">
    <property type="match status" value="1"/>
</dbReference>
<dbReference type="GO" id="GO:0033818">
    <property type="term" value="F:beta-ketoacyl-acyl-carrier-protein synthase III activity"/>
    <property type="evidence" value="ECO:0007669"/>
    <property type="project" value="UniProtKB-EC"/>
</dbReference>
<accession>A0A6N9NFE9</accession>
<keyword evidence="2 5" id="KW-0012">Acyltransferase</keyword>
<evidence type="ECO:0000256" key="2">
    <source>
        <dbReference type="ARBA" id="ARBA00023315"/>
    </source>
</evidence>
<dbReference type="GO" id="GO:0004315">
    <property type="term" value="F:3-oxoacyl-[acyl-carrier-protein] synthase activity"/>
    <property type="evidence" value="ECO:0007669"/>
    <property type="project" value="InterPro"/>
</dbReference>
<dbReference type="CDD" id="cd00830">
    <property type="entry name" value="KAS_III"/>
    <property type="match status" value="1"/>
</dbReference>
<evidence type="ECO:0000259" key="3">
    <source>
        <dbReference type="Pfam" id="PF08541"/>
    </source>
</evidence>
<dbReference type="NCBIfam" id="NF006829">
    <property type="entry name" value="PRK09352.1"/>
    <property type="match status" value="1"/>
</dbReference>
<keyword evidence="1 5" id="KW-0808">Transferase</keyword>
<comment type="caution">
    <text evidence="5">The sequence shown here is derived from an EMBL/GenBank/DDBJ whole genome shotgun (WGS) entry which is preliminary data.</text>
</comment>
<dbReference type="RefSeq" id="WP_160630940.1">
    <property type="nucleotide sequence ID" value="NZ_WWNE01000003.1"/>
</dbReference>
<dbReference type="GO" id="GO:0006633">
    <property type="term" value="P:fatty acid biosynthetic process"/>
    <property type="evidence" value="ECO:0007669"/>
    <property type="project" value="InterPro"/>
</dbReference>
<reference evidence="5 6" key="1">
    <citation type="submission" date="2019-12" db="EMBL/GenBank/DDBJ databases">
        <authorList>
            <person name="Zhao J."/>
        </authorList>
    </citation>
    <scope>NUCLEOTIDE SEQUENCE [LARGE SCALE GENOMIC DNA]</scope>
    <source>
        <strain evidence="5 6">S-15</strain>
    </source>
</reference>
<dbReference type="SUPFAM" id="SSF53901">
    <property type="entry name" value="Thiolase-like"/>
    <property type="match status" value="1"/>
</dbReference>
<keyword evidence="6" id="KW-1185">Reference proteome</keyword>
<protein>
    <submittedName>
        <fullName evidence="5">Beta-ketoacyl-ACP synthase 3</fullName>
        <ecNumber evidence="5">2.3.1.180</ecNumber>
    </submittedName>
</protein>
<dbReference type="EC" id="2.3.1.180" evidence="5"/>